<feature type="region of interest" description="Disordered" evidence="5">
    <location>
        <begin position="314"/>
        <end position="444"/>
    </location>
</feature>
<organism evidence="7 8">
    <name type="scientific">Streptomyces humidus</name>
    <dbReference type="NCBI Taxonomy" id="52259"/>
    <lineage>
        <taxon>Bacteria</taxon>
        <taxon>Bacillati</taxon>
        <taxon>Actinomycetota</taxon>
        <taxon>Actinomycetes</taxon>
        <taxon>Kitasatosporales</taxon>
        <taxon>Streptomycetaceae</taxon>
        <taxon>Streptomyces</taxon>
    </lineage>
</organism>
<gene>
    <name evidence="7" type="ORF">GCM10010269_71640</name>
</gene>
<feature type="compositionally biased region" description="Acidic residues" evidence="5">
    <location>
        <begin position="343"/>
        <end position="363"/>
    </location>
</feature>
<dbReference type="SUPFAM" id="SSF52540">
    <property type="entry name" value="P-loop containing nucleoside triphosphate hydrolases"/>
    <property type="match status" value="1"/>
</dbReference>
<accession>A0A918G8P9</accession>
<dbReference type="Gene3D" id="3.40.50.300">
    <property type="entry name" value="P-loop containing nucleotide triphosphate hydrolases"/>
    <property type="match status" value="1"/>
</dbReference>
<evidence type="ECO:0000259" key="6">
    <source>
        <dbReference type="PROSITE" id="PS50234"/>
    </source>
</evidence>
<evidence type="ECO:0000313" key="7">
    <source>
        <dbReference type="EMBL" id="GGS22541.1"/>
    </source>
</evidence>
<dbReference type="InterPro" id="IPR002035">
    <property type="entry name" value="VWF_A"/>
</dbReference>
<evidence type="ECO:0000313" key="8">
    <source>
        <dbReference type="Proteomes" id="UP000606194"/>
    </source>
</evidence>
<dbReference type="InterPro" id="IPR041628">
    <property type="entry name" value="ChlI/MoxR_AAA_lid"/>
</dbReference>
<reference evidence="7" key="2">
    <citation type="submission" date="2020-09" db="EMBL/GenBank/DDBJ databases">
        <authorList>
            <person name="Sun Q."/>
            <person name="Ohkuma M."/>
        </authorList>
    </citation>
    <scope>NUCLEOTIDE SEQUENCE</scope>
    <source>
        <strain evidence="7">JCM 4386</strain>
    </source>
</reference>
<dbReference type="InterPro" id="IPR000523">
    <property type="entry name" value="Mg_chelatse_chII-like_cat_dom"/>
</dbReference>
<feature type="domain" description="VWFA" evidence="6">
    <location>
        <begin position="495"/>
        <end position="672"/>
    </location>
</feature>
<dbReference type="NCBIfam" id="TIGR02442">
    <property type="entry name" value="Cob-chelat-sub"/>
    <property type="match status" value="1"/>
</dbReference>
<dbReference type="SMART" id="SM00382">
    <property type="entry name" value="AAA"/>
    <property type="match status" value="1"/>
</dbReference>
<proteinExistence type="inferred from homology"/>
<feature type="compositionally biased region" description="Low complexity" evidence="5">
    <location>
        <begin position="384"/>
        <end position="411"/>
    </location>
</feature>
<dbReference type="CDD" id="cd01451">
    <property type="entry name" value="vWA_Magnesium_chelatase"/>
    <property type="match status" value="1"/>
</dbReference>
<dbReference type="PROSITE" id="PS50234">
    <property type="entry name" value="VWFA"/>
    <property type="match status" value="1"/>
</dbReference>
<dbReference type="Proteomes" id="UP000606194">
    <property type="component" value="Unassembled WGS sequence"/>
</dbReference>
<dbReference type="EMBL" id="BMTL01000041">
    <property type="protein sequence ID" value="GGS22541.1"/>
    <property type="molecule type" value="Genomic_DNA"/>
</dbReference>
<dbReference type="InterPro" id="IPR052989">
    <property type="entry name" value="Mg-chelatase_DI-like"/>
</dbReference>
<evidence type="ECO:0000256" key="3">
    <source>
        <dbReference type="ARBA" id="ARBA00022840"/>
    </source>
</evidence>
<dbReference type="InterPro" id="IPR036465">
    <property type="entry name" value="vWFA_dom_sf"/>
</dbReference>
<dbReference type="Gene3D" id="3.40.50.410">
    <property type="entry name" value="von Willebrand factor, type A domain"/>
    <property type="match status" value="1"/>
</dbReference>
<dbReference type="InterPro" id="IPR012804">
    <property type="entry name" value="Cob_chelat_sub_put"/>
</dbReference>
<dbReference type="PANTHER" id="PTHR35023">
    <property type="entry name" value="CHELATASE-RELATED"/>
    <property type="match status" value="1"/>
</dbReference>
<evidence type="ECO:0000256" key="2">
    <source>
        <dbReference type="ARBA" id="ARBA00022741"/>
    </source>
</evidence>
<sequence length="680" mass="70814">MSTPFPFTAVVGQDDLRLALLLNAVSPKVGGVLVRGEKGTAKSTAVRALSALMPALDVVAGCRFSCDPGSPDPACPDGPHEPGAYETRPARMVELPVGASEDRLVGALDIERALAEGVKAFEPGLLADAHRGILYVDEVNLLHDHLVDLLLDAAAMGASYVEREGVSVRHAARFLLVGTMNPEEGELRPQLLDRFGLTVEVAASREPDQRVEVVRRRLAHDDDPAAFAERWADEEAAVRARIVAARALLPSVRLGDGALRQIAATCAAFEVDGMRADIVMARTATALAAWAGRTDVLAEDVRQAALLALPHRRRRNPFDAPGLDEDKLDETLEEFGGPGDTGPGDDDRGDDGLGDEGPEDDGPDGGGGGGRPAPDAGPDGGDPGARPEAGQDGGPRPAGASERSAARAAEPFRTKVLSVPGIGEGAAGRRSRARTEHGRTTGARRPRGALTKLHLAATVQAAAPHQRVRGRSGPGLVVRRDDLRQATREGREGNLVLFVVDASGSMAARQRMSAVKGAVLSLLLDAYQRRDKVGLVTFRGAGAELALPPTSSVDAAAVRLESLPTGGRTPLAAGLLKAHDVLRVERLRDPARRALVVVVTDGRATGGPEPVALAGRAARLFAADGVACVVVDCESGPVRLGLAGQLAGELGGAAVTLEELRADSVAGLVRDVQGTSRRAA</sequence>
<protein>
    <recommendedName>
        <fullName evidence="4">Mg-protoporphyrin IX chelatase</fullName>
    </recommendedName>
</protein>
<feature type="compositionally biased region" description="Acidic residues" evidence="5">
    <location>
        <begin position="322"/>
        <end position="333"/>
    </location>
</feature>
<dbReference type="RefSeq" id="WP_190153526.1">
    <property type="nucleotide sequence ID" value="NZ_BMTL01000041.1"/>
</dbReference>
<keyword evidence="3" id="KW-0067">ATP-binding</keyword>
<dbReference type="InterPro" id="IPR003593">
    <property type="entry name" value="AAA+_ATPase"/>
</dbReference>
<name>A0A918G8P9_9ACTN</name>
<keyword evidence="2" id="KW-0547">Nucleotide-binding</keyword>
<dbReference type="Gene3D" id="1.10.8.80">
    <property type="entry name" value="Magnesium chelatase subunit I, C-Terminal domain"/>
    <property type="match status" value="1"/>
</dbReference>
<dbReference type="PANTHER" id="PTHR35023:SF1">
    <property type="entry name" value="MG-PROTOPORPHYRIN IX CHELATASE"/>
    <property type="match status" value="1"/>
</dbReference>
<reference evidence="7" key="1">
    <citation type="journal article" date="2014" name="Int. J. Syst. Evol. Microbiol.">
        <title>Complete genome sequence of Corynebacterium casei LMG S-19264T (=DSM 44701T), isolated from a smear-ripened cheese.</title>
        <authorList>
            <consortium name="US DOE Joint Genome Institute (JGI-PGF)"/>
            <person name="Walter F."/>
            <person name="Albersmeier A."/>
            <person name="Kalinowski J."/>
            <person name="Ruckert C."/>
        </authorList>
    </citation>
    <scope>NUCLEOTIDE SEQUENCE</scope>
    <source>
        <strain evidence="7">JCM 4386</strain>
    </source>
</reference>
<dbReference type="GO" id="GO:0005524">
    <property type="term" value="F:ATP binding"/>
    <property type="evidence" value="ECO:0007669"/>
    <property type="project" value="UniProtKB-KW"/>
</dbReference>
<dbReference type="InterPro" id="IPR027417">
    <property type="entry name" value="P-loop_NTPase"/>
</dbReference>
<dbReference type="Pfam" id="PF01078">
    <property type="entry name" value="Mg_chelatase"/>
    <property type="match status" value="1"/>
</dbReference>
<dbReference type="SMART" id="SM00327">
    <property type="entry name" value="VWA"/>
    <property type="match status" value="1"/>
</dbReference>
<comment type="similarity">
    <text evidence="1">Belongs to the Mg-chelatase subunits D/I family.</text>
</comment>
<keyword evidence="8" id="KW-1185">Reference proteome</keyword>
<dbReference type="SUPFAM" id="SSF53300">
    <property type="entry name" value="vWA-like"/>
    <property type="match status" value="1"/>
</dbReference>
<dbReference type="Pfam" id="PF13519">
    <property type="entry name" value="VWA_2"/>
    <property type="match status" value="1"/>
</dbReference>
<evidence type="ECO:0000256" key="1">
    <source>
        <dbReference type="ARBA" id="ARBA00005799"/>
    </source>
</evidence>
<evidence type="ECO:0000256" key="4">
    <source>
        <dbReference type="ARBA" id="ARBA00030759"/>
    </source>
</evidence>
<comment type="caution">
    <text evidence="7">The sequence shown here is derived from an EMBL/GenBank/DDBJ whole genome shotgun (WGS) entry which is preliminary data.</text>
</comment>
<dbReference type="Pfam" id="PF17863">
    <property type="entry name" value="AAA_lid_2"/>
    <property type="match status" value="1"/>
</dbReference>
<dbReference type="AlphaFoldDB" id="A0A918G8P9"/>
<evidence type="ECO:0000256" key="5">
    <source>
        <dbReference type="SAM" id="MobiDB-lite"/>
    </source>
</evidence>
<dbReference type="InterPro" id="IPR041702">
    <property type="entry name" value="BchD/ChlD_VWA"/>
</dbReference>